<dbReference type="Gene3D" id="2.60.120.650">
    <property type="entry name" value="Cupin"/>
    <property type="match status" value="1"/>
</dbReference>
<keyword evidence="4" id="KW-0560">Oxidoreductase</keyword>
<name>A0ABS3ZBR4_9GAMM</name>
<evidence type="ECO:0000256" key="3">
    <source>
        <dbReference type="ARBA" id="ARBA00022964"/>
    </source>
</evidence>
<dbReference type="Pfam" id="PF20514">
    <property type="entry name" value="WHD_ROXA"/>
    <property type="match status" value="1"/>
</dbReference>
<proteinExistence type="predicted"/>
<comment type="cofactor">
    <cofactor evidence="1">
        <name>Fe(2+)</name>
        <dbReference type="ChEBI" id="CHEBI:29033"/>
    </cofactor>
</comment>
<dbReference type="SUPFAM" id="SSF51197">
    <property type="entry name" value="Clavaminate synthase-like"/>
    <property type="match status" value="1"/>
</dbReference>
<dbReference type="Gene3D" id="3.40.366.30">
    <property type="entry name" value="50S ribosomal protein L16 arginine hydroxylase, Chain A, Domain 2"/>
    <property type="match status" value="1"/>
</dbReference>
<keyword evidence="3" id="KW-0223">Dioxygenase</keyword>
<dbReference type="PANTHER" id="PTHR13096:SF8">
    <property type="entry name" value="RIBOSOMAL OXYGENASE 1"/>
    <property type="match status" value="1"/>
</dbReference>
<keyword evidence="2" id="KW-0479">Metal-binding</keyword>
<dbReference type="PROSITE" id="PS51184">
    <property type="entry name" value="JMJC"/>
    <property type="match status" value="1"/>
</dbReference>
<dbReference type="InterPro" id="IPR039994">
    <property type="entry name" value="NO66-like"/>
</dbReference>
<organism evidence="7 8">
    <name type="scientific">Marinobacterium alkalitolerans</name>
    <dbReference type="NCBI Taxonomy" id="1542925"/>
    <lineage>
        <taxon>Bacteria</taxon>
        <taxon>Pseudomonadati</taxon>
        <taxon>Pseudomonadota</taxon>
        <taxon>Gammaproteobacteria</taxon>
        <taxon>Oceanospirillales</taxon>
        <taxon>Oceanospirillaceae</taxon>
        <taxon>Marinobacterium</taxon>
    </lineage>
</organism>
<evidence type="ECO:0000256" key="1">
    <source>
        <dbReference type="ARBA" id="ARBA00001954"/>
    </source>
</evidence>
<evidence type="ECO:0000259" key="6">
    <source>
        <dbReference type="PROSITE" id="PS51184"/>
    </source>
</evidence>
<evidence type="ECO:0000256" key="4">
    <source>
        <dbReference type="ARBA" id="ARBA00023002"/>
    </source>
</evidence>
<dbReference type="InterPro" id="IPR046799">
    <property type="entry name" value="ROXA-like_wH"/>
</dbReference>
<sequence length="383" mass="42585">MITEINWGDLTPERFLSEYWQKKPLLIRNAFPDFTPCISADELAGLACEEDVESRLIENDTATGHWALSQGPFEPERFAELGDHPWTLLVQAVDHWVPDVQPLMQAFDFIPAWRRDDLMISYASDGGGVGPHYDNYDVFLLQAEGVRRWEVGGLFGEDSPRRTDTPVMILPEWHPETSWELHPGDMLYLPPRVGHNGVGVGDGCMTWSIGFRAPSHGEILQGMAAHLSDKLSTDLRYQDPDLQPPENPGEIDQAAVQRVQSILQQYLSDPSLLAGWLGSFMTEPKYPELSGADEHLDSDSLEAALERGAELYVTEGARLAYYREGPSELTLFADGKKHLLFAPAAIELAQAICAGSIDTAPQDPASRDLLVQLLNQGTLYLDD</sequence>
<evidence type="ECO:0000313" key="7">
    <source>
        <dbReference type="EMBL" id="MBP0049150.1"/>
    </source>
</evidence>
<keyword evidence="5" id="KW-0408">Iron</keyword>
<keyword evidence="8" id="KW-1185">Reference proteome</keyword>
<evidence type="ECO:0000256" key="5">
    <source>
        <dbReference type="ARBA" id="ARBA00023004"/>
    </source>
</evidence>
<dbReference type="InterPro" id="IPR003347">
    <property type="entry name" value="JmjC_dom"/>
</dbReference>
<comment type="caution">
    <text evidence="7">The sequence shown here is derived from an EMBL/GenBank/DDBJ whole genome shotgun (WGS) entry which is preliminary data.</text>
</comment>
<dbReference type="EMBL" id="JACVEW010000015">
    <property type="protein sequence ID" value="MBP0049150.1"/>
    <property type="molecule type" value="Genomic_DNA"/>
</dbReference>
<evidence type="ECO:0000256" key="2">
    <source>
        <dbReference type="ARBA" id="ARBA00022723"/>
    </source>
</evidence>
<dbReference type="Pfam" id="PF08007">
    <property type="entry name" value="JmjC_2"/>
    <property type="match status" value="1"/>
</dbReference>
<evidence type="ECO:0000313" key="8">
    <source>
        <dbReference type="Proteomes" id="UP000810171"/>
    </source>
</evidence>
<dbReference type="PANTHER" id="PTHR13096">
    <property type="entry name" value="MINA53 MYC INDUCED NUCLEAR ANTIGEN"/>
    <property type="match status" value="1"/>
</dbReference>
<protein>
    <submittedName>
        <fullName evidence="7">Cupin domain-containing protein</fullName>
    </submittedName>
</protein>
<accession>A0ABS3ZBR4</accession>
<dbReference type="Proteomes" id="UP000810171">
    <property type="component" value="Unassembled WGS sequence"/>
</dbReference>
<dbReference type="RefSeq" id="WP_209287771.1">
    <property type="nucleotide sequence ID" value="NZ_JACVEW010000015.1"/>
</dbReference>
<gene>
    <name evidence="7" type="ORF">H9C73_10410</name>
</gene>
<reference evidence="7 8" key="1">
    <citation type="submission" date="2020-09" db="EMBL/GenBank/DDBJ databases">
        <authorList>
            <person name="Tanuku N.R.S."/>
        </authorList>
    </citation>
    <scope>NUCLEOTIDE SEQUENCE [LARGE SCALE GENOMIC DNA]</scope>
    <source>
        <strain evidence="7 8">AK62</strain>
    </source>
</reference>
<feature type="domain" description="JmjC" evidence="6">
    <location>
        <begin position="99"/>
        <end position="228"/>
    </location>
</feature>